<evidence type="ECO:0000313" key="4">
    <source>
        <dbReference type="Proteomes" id="UP001190700"/>
    </source>
</evidence>
<sequence>MSVDTLQKSEPNWYIDIDGVGGKRRTTDFVDFPSYACTEAAVAEKSRAQQVKTTTGKWYGWGHSEEETNKTCIAVAANADGTYDEAGKGNSPKDVKDRMKRYNRDRRQLYVASQLHIRDNELRDLKIENEACIQTQNNLTEECENLRNELETCHADRGDLLLELERQEVPATSDEIDSDQEDLPNLKEQTAAATSDEIDSDQKDLPNPKKQTETAISSEIGSDQNDLANPKEQTATAISSEIGSDQENLAKPRKSIPPETQKKMQIGKKFNQLLKTQFLNTSYKDGKRKDIYENTKGTAAKKTLWSQWTEEYEAWKKQLTQTKLDELYETVKNEVENKPPKQAPEVSEHEEVHQM</sequence>
<gene>
    <name evidence="3" type="ORF">CYMTET_55083</name>
</gene>
<feature type="compositionally biased region" description="Basic and acidic residues" evidence="2">
    <location>
        <begin position="346"/>
        <end position="355"/>
    </location>
</feature>
<organism evidence="3 4">
    <name type="scientific">Cymbomonas tetramitiformis</name>
    <dbReference type="NCBI Taxonomy" id="36881"/>
    <lineage>
        <taxon>Eukaryota</taxon>
        <taxon>Viridiplantae</taxon>
        <taxon>Chlorophyta</taxon>
        <taxon>Pyramimonadophyceae</taxon>
        <taxon>Pyramimonadales</taxon>
        <taxon>Pyramimonadaceae</taxon>
        <taxon>Cymbomonas</taxon>
    </lineage>
</organism>
<feature type="compositionally biased region" description="Polar residues" evidence="2">
    <location>
        <begin position="213"/>
        <end position="247"/>
    </location>
</feature>
<feature type="coiled-coil region" evidence="1">
    <location>
        <begin position="122"/>
        <end position="156"/>
    </location>
</feature>
<keyword evidence="1" id="KW-0175">Coiled coil</keyword>
<keyword evidence="4" id="KW-1185">Reference proteome</keyword>
<evidence type="ECO:0000256" key="1">
    <source>
        <dbReference type="SAM" id="Coils"/>
    </source>
</evidence>
<feature type="region of interest" description="Disordered" evidence="2">
    <location>
        <begin position="189"/>
        <end position="262"/>
    </location>
</feature>
<dbReference type="AlphaFoldDB" id="A0AAE0ENT8"/>
<proteinExistence type="predicted"/>
<feature type="region of interest" description="Disordered" evidence="2">
    <location>
        <begin position="334"/>
        <end position="355"/>
    </location>
</feature>
<reference evidence="3 4" key="1">
    <citation type="journal article" date="2015" name="Genome Biol. Evol.">
        <title>Comparative Genomics of a Bacterivorous Green Alga Reveals Evolutionary Causalities and Consequences of Phago-Mixotrophic Mode of Nutrition.</title>
        <authorList>
            <person name="Burns J.A."/>
            <person name="Paasch A."/>
            <person name="Narechania A."/>
            <person name="Kim E."/>
        </authorList>
    </citation>
    <scope>NUCLEOTIDE SEQUENCE [LARGE SCALE GENOMIC DNA]</scope>
    <source>
        <strain evidence="3 4">PLY_AMNH</strain>
    </source>
</reference>
<feature type="compositionally biased region" description="Basic and acidic residues" evidence="2">
    <location>
        <begin position="200"/>
        <end position="212"/>
    </location>
</feature>
<protein>
    <submittedName>
        <fullName evidence="3">Uncharacterized protein</fullName>
    </submittedName>
</protein>
<accession>A0AAE0ENT8</accession>
<dbReference type="Proteomes" id="UP001190700">
    <property type="component" value="Unassembled WGS sequence"/>
</dbReference>
<comment type="caution">
    <text evidence="3">The sequence shown here is derived from an EMBL/GenBank/DDBJ whole genome shotgun (WGS) entry which is preliminary data.</text>
</comment>
<evidence type="ECO:0000313" key="3">
    <source>
        <dbReference type="EMBL" id="KAK3234532.1"/>
    </source>
</evidence>
<evidence type="ECO:0000256" key="2">
    <source>
        <dbReference type="SAM" id="MobiDB-lite"/>
    </source>
</evidence>
<name>A0AAE0ENT8_9CHLO</name>
<dbReference type="EMBL" id="LGRX02035483">
    <property type="protein sequence ID" value="KAK3234532.1"/>
    <property type="molecule type" value="Genomic_DNA"/>
</dbReference>